<gene>
    <name evidence="1" type="ORF">MEA186_28607</name>
</gene>
<sequence>MIERAKVPSKREADLIVPDDAEKAAFVRGLIERGEAVEANPDGSLPPGATHLIVGKTENGLPIVKRARFSAF</sequence>
<dbReference type="Proteomes" id="UP000002949">
    <property type="component" value="Unassembled WGS sequence"/>
</dbReference>
<evidence type="ECO:0000313" key="1">
    <source>
        <dbReference type="EMBL" id="EHH06282.1"/>
    </source>
</evidence>
<dbReference type="EMBL" id="AGSN01000199">
    <property type="protein sequence ID" value="EHH06282.1"/>
    <property type="molecule type" value="Genomic_DNA"/>
</dbReference>
<proteinExistence type="predicted"/>
<dbReference type="KEGG" id="mamo:A6B35_30665"/>
<organism evidence="1 2">
    <name type="scientific">Mesorhizobium amorphae CCNWGS0123</name>
    <dbReference type="NCBI Taxonomy" id="1082933"/>
    <lineage>
        <taxon>Bacteria</taxon>
        <taxon>Pseudomonadati</taxon>
        <taxon>Pseudomonadota</taxon>
        <taxon>Alphaproteobacteria</taxon>
        <taxon>Hyphomicrobiales</taxon>
        <taxon>Phyllobacteriaceae</taxon>
        <taxon>Mesorhizobium</taxon>
    </lineage>
</organism>
<reference evidence="1 2" key="1">
    <citation type="journal article" date="2012" name="J. Bacteriol.">
        <title>Draft Genome Sequence of Plant Growth-Promoting Rhizobium Mesorhizobium amorphae, Isolated from Zinc-Lead Mine Tailings.</title>
        <authorList>
            <person name="Hao X."/>
            <person name="Lin Y."/>
            <person name="Johnstone L."/>
            <person name="Baltrus D.A."/>
            <person name="Miller S.J."/>
            <person name="Wei G."/>
            <person name="Rensing C."/>
        </authorList>
    </citation>
    <scope>NUCLEOTIDE SEQUENCE [LARGE SCALE GENOMIC DNA]</scope>
    <source>
        <strain evidence="1 2">CCNWGS0123</strain>
    </source>
</reference>
<evidence type="ECO:0000313" key="2">
    <source>
        <dbReference type="Proteomes" id="UP000002949"/>
    </source>
</evidence>
<dbReference type="AlphaFoldDB" id="G6YIA1"/>
<name>G6YIA1_9HYPH</name>
<accession>G6YIA1</accession>
<keyword evidence="2" id="KW-1185">Reference proteome</keyword>
<protein>
    <submittedName>
        <fullName evidence="1">Uncharacterized protein</fullName>
    </submittedName>
</protein>